<keyword evidence="1" id="KW-0472">Membrane</keyword>
<name>A0A0P1AVB8_PLAHL</name>
<dbReference type="Proteomes" id="UP000054928">
    <property type="component" value="Unassembled WGS sequence"/>
</dbReference>
<dbReference type="GeneID" id="36396512"/>
<evidence type="ECO:0000313" key="3">
    <source>
        <dbReference type="Proteomes" id="UP000054928"/>
    </source>
</evidence>
<dbReference type="RefSeq" id="XP_024581507.1">
    <property type="nucleotide sequence ID" value="XM_024715850.1"/>
</dbReference>
<evidence type="ECO:0000313" key="2">
    <source>
        <dbReference type="EMBL" id="CEG45138.1"/>
    </source>
</evidence>
<organism evidence="2 3">
    <name type="scientific">Plasmopara halstedii</name>
    <name type="common">Downy mildew of sunflower</name>
    <dbReference type="NCBI Taxonomy" id="4781"/>
    <lineage>
        <taxon>Eukaryota</taxon>
        <taxon>Sar</taxon>
        <taxon>Stramenopiles</taxon>
        <taxon>Oomycota</taxon>
        <taxon>Peronosporomycetes</taxon>
        <taxon>Peronosporales</taxon>
        <taxon>Peronosporaceae</taxon>
        <taxon>Plasmopara</taxon>
    </lineage>
</organism>
<proteinExistence type="predicted"/>
<protein>
    <submittedName>
        <fullName evidence="2">Uncharacterized protein</fullName>
    </submittedName>
</protein>
<keyword evidence="1" id="KW-1133">Transmembrane helix</keyword>
<evidence type="ECO:0000256" key="1">
    <source>
        <dbReference type="SAM" id="Phobius"/>
    </source>
</evidence>
<dbReference type="EMBL" id="CCYD01001551">
    <property type="protein sequence ID" value="CEG45138.1"/>
    <property type="molecule type" value="Genomic_DNA"/>
</dbReference>
<sequence length="74" mass="8014">MRNILSNHNRFVILMSGLSVVGALQLLFVAVAASVLVVCSDLVSLLSVAEPLNYPKAVCIFKARGKWVTEIQQA</sequence>
<feature type="transmembrane region" description="Helical" evidence="1">
    <location>
        <begin position="12"/>
        <end position="38"/>
    </location>
</feature>
<reference evidence="3" key="1">
    <citation type="submission" date="2014-09" db="EMBL/GenBank/DDBJ databases">
        <authorList>
            <person name="Sharma Rahul"/>
            <person name="Thines Marco"/>
        </authorList>
    </citation>
    <scope>NUCLEOTIDE SEQUENCE [LARGE SCALE GENOMIC DNA]</scope>
</reference>
<keyword evidence="3" id="KW-1185">Reference proteome</keyword>
<accession>A0A0P1AVB8</accession>
<dbReference type="AlphaFoldDB" id="A0A0P1AVB8"/>
<keyword evidence="1" id="KW-0812">Transmembrane</keyword>